<dbReference type="OMA" id="WLLPWTH"/>
<reference evidence="7 8" key="1">
    <citation type="journal article" date="2011" name="Proc. Natl. Acad. Sci. U.S.A.">
        <title>Evolutionary erosion of yeast sex chromosomes by mating-type switching accidents.</title>
        <authorList>
            <person name="Gordon J.L."/>
            <person name="Armisen D."/>
            <person name="Proux-Wera E."/>
            <person name="Oheigeartaigh S.S."/>
            <person name="Byrne K.P."/>
            <person name="Wolfe K.H."/>
        </authorList>
    </citation>
    <scope>NUCLEOTIDE SEQUENCE [LARGE SCALE GENOMIC DNA]</scope>
    <source>
        <strain evidence="8">ATCC 76901 / BCRC 22586 / CBS 4309 / NBRC 1992 / NRRL Y-12630</strain>
    </source>
</reference>
<feature type="transmembrane region" description="Helical" evidence="5">
    <location>
        <begin position="74"/>
        <end position="95"/>
    </location>
</feature>
<evidence type="ECO:0000313" key="7">
    <source>
        <dbReference type="EMBL" id="CCC67698.1"/>
    </source>
</evidence>
<dbReference type="InterPro" id="IPR025423">
    <property type="entry name" value="TMEM205-like"/>
</dbReference>
<evidence type="ECO:0000313" key="8">
    <source>
        <dbReference type="Proteomes" id="UP000001640"/>
    </source>
</evidence>
<feature type="transmembrane region" description="Helical" evidence="5">
    <location>
        <begin position="134"/>
        <end position="153"/>
    </location>
</feature>
<dbReference type="GeneID" id="96901177"/>
<keyword evidence="3 5" id="KW-1133">Transmembrane helix</keyword>
<feature type="transmembrane region" description="Helical" evidence="5">
    <location>
        <begin position="12"/>
        <end position="35"/>
    </location>
</feature>
<comment type="subcellular location">
    <subcellularLocation>
        <location evidence="1">Membrane</location>
    </subcellularLocation>
</comment>
<gene>
    <name evidence="7" type="primary">NCAS0A11400</name>
    <name evidence="7" type="ordered locus">NCAS_0A11400</name>
</gene>
<dbReference type="KEGG" id="ncs:NCAS_0A11400"/>
<dbReference type="HOGENOM" id="CLU_094297_2_0_1"/>
<feature type="transmembrane region" description="Helical" evidence="5">
    <location>
        <begin position="47"/>
        <end position="68"/>
    </location>
</feature>
<evidence type="ECO:0000259" key="6">
    <source>
        <dbReference type="Pfam" id="PF13664"/>
    </source>
</evidence>
<dbReference type="InParanoid" id="G0V8A0"/>
<dbReference type="GO" id="GO:0016020">
    <property type="term" value="C:membrane"/>
    <property type="evidence" value="ECO:0007669"/>
    <property type="project" value="UniProtKB-SubCell"/>
</dbReference>
<protein>
    <recommendedName>
        <fullName evidence="6">TMEM205-like domain-containing protein</fullName>
    </recommendedName>
</protein>
<keyword evidence="4 5" id="KW-0472">Membrane</keyword>
<keyword evidence="2 5" id="KW-0812">Transmembrane</keyword>
<evidence type="ECO:0000256" key="3">
    <source>
        <dbReference type="ARBA" id="ARBA00022989"/>
    </source>
</evidence>
<evidence type="ECO:0000256" key="5">
    <source>
        <dbReference type="SAM" id="Phobius"/>
    </source>
</evidence>
<sequence length="163" mass="18371">MSLLKPTSHLLFYSFVFGGTTFYSYVASPIAFKVLEKEQFSKLQNRVFPYFFQLQSFSPVILALSSPVTLTTGSLIALTSASVAGLTNLCILLPWTRKVKEERKDVARKYKDDKEKIEEMDAPLRKEFGKSHGLSLLFNLANALSILTYGVYLTKGLLKYVPK</sequence>
<dbReference type="PANTHER" id="PTHR23241">
    <property type="entry name" value="LATE EMBRYOGENESIS ABUNDANT PLANTS LEA-RELATED"/>
    <property type="match status" value="1"/>
</dbReference>
<accession>G0V8A0</accession>
<dbReference type="OrthoDB" id="1641132at2759"/>
<keyword evidence="8" id="KW-1185">Reference proteome</keyword>
<dbReference type="RefSeq" id="XP_003674079.1">
    <property type="nucleotide sequence ID" value="XM_003674031.1"/>
</dbReference>
<dbReference type="Proteomes" id="UP000001640">
    <property type="component" value="Chromosome 1"/>
</dbReference>
<evidence type="ECO:0000256" key="4">
    <source>
        <dbReference type="ARBA" id="ARBA00023136"/>
    </source>
</evidence>
<dbReference type="PANTHER" id="PTHR23241:SF102">
    <property type="entry name" value="LD23009P"/>
    <property type="match status" value="1"/>
</dbReference>
<name>G0V8A0_NAUCA</name>
<dbReference type="Pfam" id="PF13664">
    <property type="entry name" value="DUF4149"/>
    <property type="match status" value="1"/>
</dbReference>
<dbReference type="EMBL" id="HE576752">
    <property type="protein sequence ID" value="CCC67698.1"/>
    <property type="molecule type" value="Genomic_DNA"/>
</dbReference>
<dbReference type="FunCoup" id="G0V8A0">
    <property type="interactions" value="90"/>
</dbReference>
<organism evidence="7 8">
    <name type="scientific">Naumovozyma castellii</name>
    <name type="common">Yeast</name>
    <name type="synonym">Saccharomyces castellii</name>
    <dbReference type="NCBI Taxonomy" id="27288"/>
    <lineage>
        <taxon>Eukaryota</taxon>
        <taxon>Fungi</taxon>
        <taxon>Dikarya</taxon>
        <taxon>Ascomycota</taxon>
        <taxon>Saccharomycotina</taxon>
        <taxon>Saccharomycetes</taxon>
        <taxon>Saccharomycetales</taxon>
        <taxon>Saccharomycetaceae</taxon>
        <taxon>Naumovozyma</taxon>
    </lineage>
</organism>
<dbReference type="eggNOG" id="ENOG502S0PF">
    <property type="taxonomic scope" value="Eukaryota"/>
</dbReference>
<evidence type="ECO:0000256" key="2">
    <source>
        <dbReference type="ARBA" id="ARBA00022692"/>
    </source>
</evidence>
<feature type="domain" description="TMEM205-like" evidence="6">
    <location>
        <begin position="11"/>
        <end position="104"/>
    </location>
</feature>
<proteinExistence type="predicted"/>
<dbReference type="InterPro" id="IPR053009">
    <property type="entry name" value="Xanthocillin_Biosynth-Assoc"/>
</dbReference>
<evidence type="ECO:0000256" key="1">
    <source>
        <dbReference type="ARBA" id="ARBA00004370"/>
    </source>
</evidence>
<dbReference type="AlphaFoldDB" id="G0V8A0"/>
<reference key="2">
    <citation type="submission" date="2011-08" db="EMBL/GenBank/DDBJ databases">
        <title>Genome sequence of Naumovozyma castellii.</title>
        <authorList>
            <person name="Gordon J.L."/>
            <person name="Armisen D."/>
            <person name="Proux-Wera E."/>
            <person name="OhEigeartaigh S.S."/>
            <person name="Byrne K.P."/>
            <person name="Wolfe K.H."/>
        </authorList>
    </citation>
    <scope>NUCLEOTIDE SEQUENCE</scope>
    <source>
        <strain>Type strain:CBS 4309</strain>
    </source>
</reference>